<dbReference type="Gene3D" id="1.10.1660.10">
    <property type="match status" value="1"/>
</dbReference>
<dbReference type="PANTHER" id="PTHR30204:SF82">
    <property type="entry name" value="TRANSCRIPTIONAL REGULATOR, MERR FAMILY"/>
    <property type="match status" value="1"/>
</dbReference>
<evidence type="ECO:0000256" key="1">
    <source>
        <dbReference type="ARBA" id="ARBA00023125"/>
    </source>
</evidence>
<evidence type="ECO:0000256" key="2">
    <source>
        <dbReference type="SAM" id="Coils"/>
    </source>
</evidence>
<keyword evidence="1" id="KW-0238">DNA-binding</keyword>
<dbReference type="PANTHER" id="PTHR30204">
    <property type="entry name" value="REDOX-CYCLING DRUG-SENSING TRANSCRIPTIONAL ACTIVATOR SOXR"/>
    <property type="match status" value="1"/>
</dbReference>
<dbReference type="InterPro" id="IPR000551">
    <property type="entry name" value="MerR-type_HTH_dom"/>
</dbReference>
<keyword evidence="2" id="KW-0175">Coiled coil</keyword>
<dbReference type="InterPro" id="IPR047057">
    <property type="entry name" value="MerR_fam"/>
</dbReference>
<feature type="coiled-coil region" evidence="2">
    <location>
        <begin position="90"/>
        <end position="117"/>
    </location>
</feature>
<dbReference type="SUPFAM" id="SSF46955">
    <property type="entry name" value="Putative DNA-binding domain"/>
    <property type="match status" value="1"/>
</dbReference>
<evidence type="ECO:0000259" key="3">
    <source>
        <dbReference type="PROSITE" id="PS50937"/>
    </source>
</evidence>
<evidence type="ECO:0000313" key="5">
    <source>
        <dbReference type="Proteomes" id="UP000719942"/>
    </source>
</evidence>
<dbReference type="Proteomes" id="UP000719942">
    <property type="component" value="Unassembled WGS sequence"/>
</dbReference>
<dbReference type="RefSeq" id="WP_219964655.1">
    <property type="nucleotide sequence ID" value="NZ_JAGFNZ010000002.1"/>
</dbReference>
<feature type="domain" description="HTH merR-type" evidence="3">
    <location>
        <begin position="1"/>
        <end position="71"/>
    </location>
</feature>
<name>A0ABS7DLS7_9FIRM</name>
<proteinExistence type="predicted"/>
<organism evidence="4 5">
    <name type="scientific">Caproiciproducens faecalis</name>
    <dbReference type="NCBI Taxonomy" id="2820301"/>
    <lineage>
        <taxon>Bacteria</taxon>
        <taxon>Bacillati</taxon>
        <taxon>Bacillota</taxon>
        <taxon>Clostridia</taxon>
        <taxon>Eubacteriales</taxon>
        <taxon>Acutalibacteraceae</taxon>
        <taxon>Caproiciproducens</taxon>
    </lineage>
</organism>
<dbReference type="CDD" id="cd01109">
    <property type="entry name" value="HTH_YyaN"/>
    <property type="match status" value="1"/>
</dbReference>
<dbReference type="EMBL" id="JAGFNZ010000002">
    <property type="protein sequence ID" value="MBW7572238.1"/>
    <property type="molecule type" value="Genomic_DNA"/>
</dbReference>
<sequence>MGYTIKQAAEKMNLTAHTLRYYEKEGLLPLVGRKDNGIRIFTDSDLEWLSVICCLKGTGMPIKQIKEYIDLSLEGDSTLEERRQIFIRQRESVLEQIQQLQKHLEKVNHKIEFYDCACAHLSKKELRTN</sequence>
<comment type="caution">
    <text evidence="4">The sequence shown here is derived from an EMBL/GenBank/DDBJ whole genome shotgun (WGS) entry which is preliminary data.</text>
</comment>
<protein>
    <submittedName>
        <fullName evidence="4">MerR family transcriptional regulator</fullName>
    </submittedName>
</protein>
<accession>A0ABS7DLS7</accession>
<keyword evidence="5" id="KW-1185">Reference proteome</keyword>
<dbReference type="InterPro" id="IPR009061">
    <property type="entry name" value="DNA-bd_dom_put_sf"/>
</dbReference>
<reference evidence="4 5" key="1">
    <citation type="submission" date="2021-03" db="EMBL/GenBank/DDBJ databases">
        <title>Caproiciproducens sp. nov. isolated from feces of cow.</title>
        <authorList>
            <person name="Choi J.-Y."/>
        </authorList>
    </citation>
    <scope>NUCLEOTIDE SEQUENCE [LARGE SCALE GENOMIC DNA]</scope>
    <source>
        <strain evidence="4 5">AGMB10547</strain>
    </source>
</reference>
<dbReference type="PROSITE" id="PS50937">
    <property type="entry name" value="HTH_MERR_2"/>
    <property type="match status" value="1"/>
</dbReference>
<dbReference type="Pfam" id="PF13411">
    <property type="entry name" value="MerR_1"/>
    <property type="match status" value="1"/>
</dbReference>
<evidence type="ECO:0000313" key="4">
    <source>
        <dbReference type="EMBL" id="MBW7572238.1"/>
    </source>
</evidence>
<dbReference type="SMART" id="SM00422">
    <property type="entry name" value="HTH_MERR"/>
    <property type="match status" value="1"/>
</dbReference>
<gene>
    <name evidence="4" type="ORF">J5W02_05370</name>
</gene>